<dbReference type="RefSeq" id="WP_135281020.1">
    <property type="nucleotide sequence ID" value="NZ_SRIO01000003.1"/>
</dbReference>
<keyword evidence="6" id="KW-1185">Reference proteome</keyword>
<evidence type="ECO:0000313" key="6">
    <source>
        <dbReference type="Proteomes" id="UP000297890"/>
    </source>
</evidence>
<name>A0A4Z0FAV1_9GAMM</name>
<dbReference type="GO" id="GO:0016757">
    <property type="term" value="F:glycosyltransferase activity"/>
    <property type="evidence" value="ECO:0007669"/>
    <property type="project" value="UniProtKB-KW"/>
</dbReference>
<evidence type="ECO:0000259" key="3">
    <source>
        <dbReference type="Pfam" id="PF00534"/>
    </source>
</evidence>
<dbReference type="GO" id="GO:1901135">
    <property type="term" value="P:carbohydrate derivative metabolic process"/>
    <property type="evidence" value="ECO:0007669"/>
    <property type="project" value="UniProtKB-ARBA"/>
</dbReference>
<keyword evidence="2 5" id="KW-0808">Transferase</keyword>
<dbReference type="CDD" id="cd03801">
    <property type="entry name" value="GT4_PimA-like"/>
    <property type="match status" value="1"/>
</dbReference>
<evidence type="ECO:0000259" key="4">
    <source>
        <dbReference type="Pfam" id="PF13439"/>
    </source>
</evidence>
<proteinExistence type="predicted"/>
<keyword evidence="1" id="KW-0328">Glycosyltransferase</keyword>
<dbReference type="PANTHER" id="PTHR12526:SF510">
    <property type="entry name" value="D-INOSITOL 3-PHOSPHATE GLYCOSYLTRANSFERASE"/>
    <property type="match status" value="1"/>
</dbReference>
<reference evidence="5 6" key="1">
    <citation type="journal article" date="2019" name="ISME J.">
        <title>Candidatus Macondimonas diazotrophica, a novel gammaproteobacterial genus dominating crude-oil-contaminated coastal sediments.</title>
        <authorList>
            <person name="Karthikeyan S."/>
            <person name="Konstantinidis K."/>
        </authorList>
    </citation>
    <scope>NUCLEOTIDE SEQUENCE [LARGE SCALE GENOMIC DNA]</scope>
    <source>
        <strain evidence="5 6">KTK01</strain>
    </source>
</reference>
<organism evidence="5 6">
    <name type="scientific">Candidatus Macondimonas diazotrophica</name>
    <dbReference type="NCBI Taxonomy" id="2305248"/>
    <lineage>
        <taxon>Bacteria</taxon>
        <taxon>Pseudomonadati</taxon>
        <taxon>Pseudomonadota</taxon>
        <taxon>Gammaproteobacteria</taxon>
        <taxon>Chromatiales</taxon>
        <taxon>Ectothiorhodospiraceae</taxon>
        <taxon>Candidatus Macondimonas</taxon>
    </lineage>
</organism>
<dbReference type="Pfam" id="PF00534">
    <property type="entry name" value="Glycos_transf_1"/>
    <property type="match status" value="1"/>
</dbReference>
<sequence length="385" mass="42693">MTPPLHIAFVHPAYRPDGGAERILARMLAALEDHSVQLTVVTRRWQSAQAGPGINVVPCNPFHLGRLWREASFARAACRTLGGLQADLIQSQTRIPCCHLYRAGGGVHRVWLRERNRARGWPGTFSQFLSPYHRYKLTEEARLYASPNLRAVICNSRMVAEEIRHEYGVDPARLRVIYNGVDSDHFRPGALHAETLQIRPRLGISPEAPVFLFVGSGFERKNLAAAMTALARMPREDSQLIAVGQDKHANRYRALARRLGVAHRVHLVGPQDDVRPWYGAADALVLPTLYDPFANVVLEAMASGLPVITSLKCGAVDLIESGKNGLLGDALDLHVLAEHMSALCDPDIRRRIGAAGRETVVALTLPRMADQLMALYRELLTRDRS</sequence>
<dbReference type="SUPFAM" id="SSF53756">
    <property type="entry name" value="UDP-Glycosyltransferase/glycogen phosphorylase"/>
    <property type="match status" value="1"/>
</dbReference>
<evidence type="ECO:0000256" key="2">
    <source>
        <dbReference type="ARBA" id="ARBA00022679"/>
    </source>
</evidence>
<feature type="domain" description="Glycosyltransferase subfamily 4-like N-terminal" evidence="4">
    <location>
        <begin position="18"/>
        <end position="184"/>
    </location>
</feature>
<evidence type="ECO:0000256" key="1">
    <source>
        <dbReference type="ARBA" id="ARBA00022676"/>
    </source>
</evidence>
<dbReference type="InterPro" id="IPR028098">
    <property type="entry name" value="Glyco_trans_4-like_N"/>
</dbReference>
<evidence type="ECO:0000313" key="5">
    <source>
        <dbReference type="EMBL" id="TFZ83603.1"/>
    </source>
</evidence>
<dbReference type="EMBL" id="SRIO01000003">
    <property type="protein sequence ID" value="TFZ83603.1"/>
    <property type="molecule type" value="Genomic_DNA"/>
</dbReference>
<accession>A0A4Z0FAV1</accession>
<protein>
    <submittedName>
        <fullName evidence="5">Glycosyltransferase family 1 protein</fullName>
    </submittedName>
</protein>
<feature type="domain" description="Glycosyl transferase family 1" evidence="3">
    <location>
        <begin position="197"/>
        <end position="358"/>
    </location>
</feature>
<dbReference type="Gene3D" id="3.40.50.2000">
    <property type="entry name" value="Glycogen Phosphorylase B"/>
    <property type="match status" value="2"/>
</dbReference>
<dbReference type="AlphaFoldDB" id="A0A4Z0FAV1"/>
<dbReference type="OrthoDB" id="9764577at2"/>
<dbReference type="PANTHER" id="PTHR12526">
    <property type="entry name" value="GLYCOSYLTRANSFERASE"/>
    <property type="match status" value="1"/>
</dbReference>
<comment type="caution">
    <text evidence="5">The sequence shown here is derived from an EMBL/GenBank/DDBJ whole genome shotgun (WGS) entry which is preliminary data.</text>
</comment>
<dbReference type="Proteomes" id="UP000297890">
    <property type="component" value="Unassembled WGS sequence"/>
</dbReference>
<gene>
    <name evidence="5" type="ORF">E4680_03655</name>
</gene>
<dbReference type="InterPro" id="IPR001296">
    <property type="entry name" value="Glyco_trans_1"/>
</dbReference>
<dbReference type="Pfam" id="PF13439">
    <property type="entry name" value="Glyco_transf_4"/>
    <property type="match status" value="1"/>
</dbReference>